<evidence type="ECO:0000256" key="1">
    <source>
        <dbReference type="SAM" id="SignalP"/>
    </source>
</evidence>
<dbReference type="GeneTree" id="ENSGT00940000158371"/>
<proteinExistence type="predicted"/>
<feature type="signal peptide" evidence="1">
    <location>
        <begin position="1"/>
        <end position="22"/>
    </location>
</feature>
<evidence type="ECO:0000313" key="3">
    <source>
        <dbReference type="Proteomes" id="UP000694404"/>
    </source>
</evidence>
<reference evidence="2" key="1">
    <citation type="submission" date="2025-08" db="UniProtKB">
        <authorList>
            <consortium name="Ensembl"/>
        </authorList>
    </citation>
    <scope>IDENTIFICATION</scope>
</reference>
<dbReference type="Proteomes" id="UP000694404">
    <property type="component" value="Unplaced"/>
</dbReference>
<feature type="chain" id="PRO_5034699547" evidence="1">
    <location>
        <begin position="23"/>
        <end position="96"/>
    </location>
</feature>
<dbReference type="Ensembl" id="ENSCABT00000013338.1">
    <property type="protein sequence ID" value="ENSCABP00000012162.1"/>
    <property type="gene ID" value="ENSCABG00000009111.1"/>
</dbReference>
<keyword evidence="1" id="KW-0732">Signal</keyword>
<reference evidence="2" key="2">
    <citation type="submission" date="2025-09" db="UniProtKB">
        <authorList>
            <consortium name="Ensembl"/>
        </authorList>
    </citation>
    <scope>IDENTIFICATION</scope>
</reference>
<name>A0A8C0IQL0_CHEAB</name>
<dbReference type="OMA" id="CLVIVAW"/>
<keyword evidence="3" id="KW-1185">Reference proteome</keyword>
<protein>
    <submittedName>
        <fullName evidence="2">Uncharacterized protein</fullName>
    </submittedName>
</protein>
<evidence type="ECO:0000313" key="2">
    <source>
        <dbReference type="Ensembl" id="ENSCABP00000012162.1"/>
    </source>
</evidence>
<sequence length="96" mass="11532">MMKEMEVMCLVIVAWCFLQVEARHPETLPSHHNNGDFLDSDKWLSTVSQYERDKYWNKFRDDDYFRNWNPNKPFDQGKKYFMIRHCGGLALVEAVL</sequence>
<dbReference type="AlphaFoldDB" id="A0A8C0IQL0"/>
<organism evidence="2 3">
    <name type="scientific">Chelonoidis abingdonii</name>
    <name type="common">Abingdon island giant tortoise</name>
    <name type="synonym">Testudo abingdonii</name>
    <dbReference type="NCBI Taxonomy" id="106734"/>
    <lineage>
        <taxon>Eukaryota</taxon>
        <taxon>Metazoa</taxon>
        <taxon>Chordata</taxon>
        <taxon>Craniata</taxon>
        <taxon>Vertebrata</taxon>
        <taxon>Euteleostomi</taxon>
        <taxon>Archelosauria</taxon>
        <taxon>Testudinata</taxon>
        <taxon>Testudines</taxon>
        <taxon>Cryptodira</taxon>
        <taxon>Durocryptodira</taxon>
        <taxon>Testudinoidea</taxon>
        <taxon>Testudinidae</taxon>
        <taxon>Chelonoidis</taxon>
    </lineage>
</organism>
<accession>A0A8C0IQL0</accession>